<dbReference type="PROSITE" id="PS51737">
    <property type="entry name" value="RECOMBINASE_DNA_BIND"/>
    <property type="match status" value="1"/>
</dbReference>
<evidence type="ECO:0000259" key="1">
    <source>
        <dbReference type="PROSITE" id="PS51737"/>
    </source>
</evidence>
<dbReference type="Pfam" id="PF07508">
    <property type="entry name" value="Recombinase"/>
    <property type="match status" value="1"/>
</dbReference>
<dbReference type="RefSeq" id="WP_268758937.1">
    <property type="nucleotide sequence ID" value="NZ_CP113836.1"/>
</dbReference>
<dbReference type="InterPro" id="IPR011109">
    <property type="entry name" value="DNA_bind_recombinase_dom"/>
</dbReference>
<dbReference type="SMART" id="SM00857">
    <property type="entry name" value="Resolvase"/>
    <property type="match status" value="1"/>
</dbReference>
<dbReference type="Pfam" id="PF13408">
    <property type="entry name" value="Zn_ribbon_recom"/>
    <property type="match status" value="1"/>
</dbReference>
<proteinExistence type="predicted"/>
<dbReference type="Pfam" id="PF00239">
    <property type="entry name" value="Resolvase"/>
    <property type="match status" value="1"/>
</dbReference>
<dbReference type="InterPro" id="IPR050639">
    <property type="entry name" value="SSR_resolvase"/>
</dbReference>
<reference evidence="2" key="1">
    <citation type="submission" date="2022-11" db="EMBL/GenBank/DDBJ databases">
        <authorList>
            <person name="Mo P."/>
        </authorList>
    </citation>
    <scope>NUCLEOTIDE SEQUENCE</scope>
    <source>
        <strain evidence="2">HUAS 11-8</strain>
    </source>
</reference>
<dbReference type="CDD" id="cd00338">
    <property type="entry name" value="Ser_Recombinase"/>
    <property type="match status" value="1"/>
</dbReference>
<sequence length="548" mass="61708">MSTEDQQDPEASRNWQRARARALTDRHGEIVAEFFDVGQSRSIPWKRRPQAARLLEVMRDPGRGFEAVVIGEPQRAFYGNQYGLTFPVFTHYGVELWVPEVGGAVDPDSEAHDLVMSVFGGMSKGERNRIKIRVRSAMAAQASVEGRFLGGRPPYGYRLADAGPHPNPAKAADGKRLHRLEPDPVTAPIVRRIFTEYLNGRGIFAMAEALTRDGIPSPSASDPARNRHRSGIAWSKGAIRTILSNPRYTGRQVWNKQRKDEVLIDVEDVALGHEAKMRWNPRDKWVVSEAIVHDPLIDTDTFERAQEVMAAKGAGRNTRERHRTRDRYVLRGLVHCGLCGRRMQGQQSREQLFYRCRFPNEYGLANKVRHPRNVYLAERDLLGPLDDWLSTCFAPHRLRDTIDALHQAQADVEADPAVLAATRTVEECDRTLARHRAALEAGVDPQLVAGWMAETQARRAEALSRSTSGTARRKMSREEIQALVDGLGSIRQVLATADPDDKAEVYRRLNLQVTYHPGKRTVRVETNLDPHSWGYGLCPRGDLNPHAR</sequence>
<evidence type="ECO:0000313" key="3">
    <source>
        <dbReference type="Proteomes" id="UP001163203"/>
    </source>
</evidence>
<dbReference type="PANTHER" id="PTHR30461">
    <property type="entry name" value="DNA-INVERTASE FROM LAMBDOID PROPHAGE"/>
    <property type="match status" value="1"/>
</dbReference>
<dbReference type="Gene3D" id="3.40.50.1390">
    <property type="entry name" value="Resolvase, N-terminal catalytic domain"/>
    <property type="match status" value="1"/>
</dbReference>
<accession>A0ABY7B919</accession>
<dbReference type="InterPro" id="IPR025827">
    <property type="entry name" value="Zn_ribbon_recom_dom"/>
</dbReference>
<dbReference type="InterPro" id="IPR036162">
    <property type="entry name" value="Resolvase-like_N_sf"/>
</dbReference>
<dbReference type="Proteomes" id="UP001163203">
    <property type="component" value="Chromosome"/>
</dbReference>
<feature type="domain" description="Recombinase" evidence="1">
    <location>
        <begin position="154"/>
        <end position="315"/>
    </location>
</feature>
<dbReference type="SUPFAM" id="SSF53041">
    <property type="entry name" value="Resolvase-like"/>
    <property type="match status" value="1"/>
</dbReference>
<dbReference type="PANTHER" id="PTHR30461:SF23">
    <property type="entry name" value="DNA RECOMBINASE-RELATED"/>
    <property type="match status" value="1"/>
</dbReference>
<dbReference type="EMBL" id="CP113836">
    <property type="protein sequence ID" value="WAL68845.1"/>
    <property type="molecule type" value="Genomic_DNA"/>
</dbReference>
<keyword evidence="3" id="KW-1185">Reference proteome</keyword>
<dbReference type="InterPro" id="IPR038109">
    <property type="entry name" value="DNA_bind_recomb_sf"/>
</dbReference>
<dbReference type="Gene3D" id="3.90.1750.20">
    <property type="entry name" value="Putative Large Serine Recombinase, Chain B, Domain 2"/>
    <property type="match status" value="1"/>
</dbReference>
<protein>
    <submittedName>
        <fullName evidence="2">Recombinase family protein</fullName>
    </submittedName>
</protein>
<gene>
    <name evidence="2" type="ORF">ORV05_14105</name>
</gene>
<name>A0ABY7B919_9PSEU</name>
<evidence type="ECO:0000313" key="2">
    <source>
        <dbReference type="EMBL" id="WAL68845.1"/>
    </source>
</evidence>
<dbReference type="InterPro" id="IPR006119">
    <property type="entry name" value="Resolv_N"/>
</dbReference>
<organism evidence="2 3">
    <name type="scientific">Amycolatopsis cynarae</name>
    <dbReference type="NCBI Taxonomy" id="2995223"/>
    <lineage>
        <taxon>Bacteria</taxon>
        <taxon>Bacillati</taxon>
        <taxon>Actinomycetota</taxon>
        <taxon>Actinomycetes</taxon>
        <taxon>Pseudonocardiales</taxon>
        <taxon>Pseudonocardiaceae</taxon>
        <taxon>Amycolatopsis</taxon>
    </lineage>
</organism>